<organism evidence="1 2">
    <name type="scientific">Thalictrum thalictroides</name>
    <name type="common">Rue-anemone</name>
    <name type="synonym">Anemone thalictroides</name>
    <dbReference type="NCBI Taxonomy" id="46969"/>
    <lineage>
        <taxon>Eukaryota</taxon>
        <taxon>Viridiplantae</taxon>
        <taxon>Streptophyta</taxon>
        <taxon>Embryophyta</taxon>
        <taxon>Tracheophyta</taxon>
        <taxon>Spermatophyta</taxon>
        <taxon>Magnoliopsida</taxon>
        <taxon>Ranunculales</taxon>
        <taxon>Ranunculaceae</taxon>
        <taxon>Thalictroideae</taxon>
        <taxon>Thalictrum</taxon>
    </lineage>
</organism>
<evidence type="ECO:0000313" key="1">
    <source>
        <dbReference type="EMBL" id="KAF5176400.1"/>
    </source>
</evidence>
<accession>A0A7J6UW22</accession>
<reference evidence="1 2" key="1">
    <citation type="submission" date="2020-06" db="EMBL/GenBank/DDBJ databases">
        <title>Transcriptomic and genomic resources for Thalictrum thalictroides and T. hernandezii: Facilitating candidate gene discovery in an emerging model plant lineage.</title>
        <authorList>
            <person name="Arias T."/>
            <person name="Riano-Pachon D.M."/>
            <person name="Di Stilio V.S."/>
        </authorList>
    </citation>
    <scope>NUCLEOTIDE SEQUENCE [LARGE SCALE GENOMIC DNA]</scope>
    <source>
        <strain evidence="2">cv. WT478/WT964</strain>
        <tissue evidence="1">Leaves</tissue>
    </source>
</reference>
<gene>
    <name evidence="1" type="ORF">FRX31_034010</name>
</gene>
<dbReference type="PANTHER" id="PTHR32176:SF92">
    <property type="entry name" value="XYLOSE ISOMERASE"/>
    <property type="match status" value="1"/>
</dbReference>
<evidence type="ECO:0000313" key="2">
    <source>
        <dbReference type="Proteomes" id="UP000554482"/>
    </source>
</evidence>
<dbReference type="Gene3D" id="3.40.1090.10">
    <property type="entry name" value="Cytosolic phospholipase A2 catalytic domain"/>
    <property type="match status" value="1"/>
</dbReference>
<dbReference type="AlphaFoldDB" id="A0A7J6UW22"/>
<keyword evidence="2" id="KW-1185">Reference proteome</keyword>
<dbReference type="OrthoDB" id="1658288at2759"/>
<sequence>MYNKDPDFLSIKAINYGKFLVISLGTGMPEPVTAKKYNAEMAAKWGLLGWLTSGGSSPLIDVFTQSSLITNMQYCFCQLLFSERTK</sequence>
<dbReference type="PANTHER" id="PTHR32176">
    <property type="entry name" value="XYLOSE ISOMERASE"/>
    <property type="match status" value="1"/>
</dbReference>
<dbReference type="GO" id="GO:0047372">
    <property type="term" value="F:monoacylglycerol lipase activity"/>
    <property type="evidence" value="ECO:0007669"/>
    <property type="project" value="TreeGrafter"/>
</dbReference>
<dbReference type="Proteomes" id="UP000554482">
    <property type="component" value="Unassembled WGS sequence"/>
</dbReference>
<protein>
    <submittedName>
        <fullName evidence="1">Patatin</fullName>
    </submittedName>
</protein>
<name>A0A7J6UW22_THATH</name>
<comment type="caution">
    <text evidence="1">The sequence shown here is derived from an EMBL/GenBank/DDBJ whole genome shotgun (WGS) entry which is preliminary data.</text>
</comment>
<proteinExistence type="predicted"/>
<dbReference type="EMBL" id="JABWDY010042788">
    <property type="protein sequence ID" value="KAF5176400.1"/>
    <property type="molecule type" value="Genomic_DNA"/>
</dbReference>
<dbReference type="GO" id="GO:0004620">
    <property type="term" value="F:phospholipase activity"/>
    <property type="evidence" value="ECO:0007669"/>
    <property type="project" value="TreeGrafter"/>
</dbReference>